<dbReference type="Gramene" id="TraesPARA_EIv1.0_2477480.1">
    <property type="protein sequence ID" value="TraesPARA_EIv1.0_2477480.1.CDS1"/>
    <property type="gene ID" value="TraesPARA_EIv1.0_2477480"/>
</dbReference>
<evidence type="ECO:0000256" key="2">
    <source>
        <dbReference type="ARBA" id="ARBA00022679"/>
    </source>
</evidence>
<proteinExistence type="inferred from homology"/>
<dbReference type="Gramene" id="TraesLAC7B03G04182250.1">
    <property type="protein sequence ID" value="TraesLAC7B03G04182250.1.CDS1"/>
    <property type="gene ID" value="TraesLAC7B03G04182250"/>
</dbReference>
<evidence type="ECO:0000313" key="5">
    <source>
        <dbReference type="Proteomes" id="UP000019116"/>
    </source>
</evidence>
<organism evidence="4">
    <name type="scientific">Triticum aestivum</name>
    <name type="common">Wheat</name>
    <dbReference type="NCBI Taxonomy" id="4565"/>
    <lineage>
        <taxon>Eukaryota</taxon>
        <taxon>Viridiplantae</taxon>
        <taxon>Streptophyta</taxon>
        <taxon>Embryophyta</taxon>
        <taxon>Tracheophyta</taxon>
        <taxon>Spermatophyta</taxon>
        <taxon>Magnoliopsida</taxon>
        <taxon>Liliopsida</taxon>
        <taxon>Poales</taxon>
        <taxon>Poaceae</taxon>
        <taxon>BOP clade</taxon>
        <taxon>Pooideae</taxon>
        <taxon>Triticodae</taxon>
        <taxon>Triticeae</taxon>
        <taxon>Triticinae</taxon>
        <taxon>Triticum</taxon>
    </lineage>
</organism>
<dbReference type="Pfam" id="PF02458">
    <property type="entry name" value="Transferase"/>
    <property type="match status" value="1"/>
</dbReference>
<dbReference type="Gramene" id="TraesJAG7B03G04220070.1">
    <property type="protein sequence ID" value="TraesJAG7B03G04220070.1.CDS1"/>
    <property type="gene ID" value="TraesJAG7B03G04220070"/>
</dbReference>
<accession>A0A3B6STI9</accession>
<dbReference type="Gramene" id="TraesCLE_scaffold_012776_01G000200.1">
    <property type="protein sequence ID" value="TraesCLE_scaffold_012776_01G000200.1"/>
    <property type="gene ID" value="TraesCLE_scaffold_012776_01G000200"/>
</dbReference>
<dbReference type="EnsemblPlants" id="TraesCS7B02G410100.1">
    <property type="protein sequence ID" value="TraesCS7B02G410100.1.cds1"/>
    <property type="gene ID" value="TraesCS7B02G410100"/>
</dbReference>
<dbReference type="PANTHER" id="PTHR31642:SF13">
    <property type="entry name" value="AGMATINE HYDROXYCINNAMOYLTRANSFERASE 1"/>
    <property type="match status" value="1"/>
</dbReference>
<dbReference type="InterPro" id="IPR050317">
    <property type="entry name" value="Plant_Fungal_Acyltransferase"/>
</dbReference>
<name>A0A3B6STI9_WHEAT</name>
<evidence type="ECO:0000313" key="4">
    <source>
        <dbReference type="EnsemblPlants" id="TraesCS7B02G410100.1.cds1"/>
    </source>
</evidence>
<gene>
    <name evidence="4" type="primary">LOC123161399</name>
</gene>
<dbReference type="AlphaFoldDB" id="A0A3B6STI9"/>
<dbReference type="RefSeq" id="XP_044435174.1">
    <property type="nucleotide sequence ID" value="XM_044579239.1"/>
</dbReference>
<dbReference type="InterPro" id="IPR023213">
    <property type="entry name" value="CAT-like_dom_sf"/>
</dbReference>
<evidence type="ECO:0000256" key="3">
    <source>
        <dbReference type="ARBA" id="ARBA00023315"/>
    </source>
</evidence>
<dbReference type="OrthoDB" id="671439at2759"/>
<dbReference type="Proteomes" id="UP000019116">
    <property type="component" value="Chromosome 7B"/>
</dbReference>
<evidence type="ECO:0000256" key="1">
    <source>
        <dbReference type="ARBA" id="ARBA00009861"/>
    </source>
</evidence>
<reference evidence="4" key="2">
    <citation type="submission" date="2018-10" db="UniProtKB">
        <authorList>
            <consortium name="EnsemblPlants"/>
        </authorList>
    </citation>
    <scope>IDENTIFICATION</scope>
</reference>
<keyword evidence="3" id="KW-0012">Acyltransferase</keyword>
<dbReference type="Gramene" id="TraesCAD_scaffold_132810_01G000100.1">
    <property type="protein sequence ID" value="TraesCAD_scaffold_132810_01G000100.1"/>
    <property type="gene ID" value="TraesCAD_scaffold_132810_01G000100"/>
</dbReference>
<dbReference type="FunFam" id="3.30.559.10:FF:000008">
    <property type="entry name" value="Tryptamine hydroxycinnamoyl transferase"/>
    <property type="match status" value="1"/>
</dbReference>
<dbReference type="Gramene" id="TraesCS7B03G1106300.1">
    <property type="protein sequence ID" value="TraesCS7B03G1106300.1.CDS1"/>
    <property type="gene ID" value="TraesCS7B03G1106300"/>
</dbReference>
<dbReference type="STRING" id="4565.A0A3B6STI9"/>
<keyword evidence="2" id="KW-0808">Transferase</keyword>
<dbReference type="Gramene" id="TraesROB_scaffold_143296_01G000100.1">
    <property type="protein sequence ID" value="TraesROB_scaffold_143296_01G000100.1"/>
    <property type="gene ID" value="TraesROB_scaffold_143296_01G000100"/>
</dbReference>
<sequence>MKITVRSSKSIKPDYGSGHLMAPATANVVPLTVFDKANFDMHVSVIYAFHPPAPSHDVLEAGLAKALADYREWAGRLTLDANGKRCAILLNDAGARFVEATAGVALDSVMPLQPTPEVLSLHPTGGGDELLLIQATRFACGSLVVGLTGHHMVTDGGGWCNLIIAWGQATRGASIDPVPVHDRPSFFLPRNPLKIEYEHHSIEFKPYDDRNSTAGGGDDEVVVERVHFSMDHIAKLKSQASAVAGTGRPYSTVQCVVAHLWRCMTLARGLDGRDVTGLFIAVDGRARMSQRVPDGYTGNVVLWARPTATAGEVVNRPLHHLAELISGAVARIDDAYFKSFIDFACSGAVEEEGLVPTADPAVTVLSPNVEVDSWLRIPFYDLDLGSGRPFFFMPSYLPVEGGVILVPSFYGDGSVDAYVPLFSRHMDAFKNCCTSGLPKL</sequence>
<dbReference type="Gramene" id="TraesJUL7B03G04278500.1">
    <property type="protein sequence ID" value="TraesJUL7B03G04278500.1.CDS1"/>
    <property type="gene ID" value="TraesJUL7B03G04278500"/>
</dbReference>
<dbReference type="KEGG" id="taes:123161399"/>
<dbReference type="PANTHER" id="PTHR31642">
    <property type="entry name" value="TRICHOTHECENE 3-O-ACETYLTRANSFERASE"/>
    <property type="match status" value="1"/>
</dbReference>
<reference evidence="4" key="1">
    <citation type="submission" date="2018-08" db="EMBL/GenBank/DDBJ databases">
        <authorList>
            <person name="Rossello M."/>
        </authorList>
    </citation>
    <scope>NUCLEOTIDE SEQUENCE [LARGE SCALE GENOMIC DNA]</scope>
    <source>
        <strain evidence="4">cv. Chinese Spring</strain>
    </source>
</reference>
<dbReference type="SMR" id="A0A3B6STI9"/>
<dbReference type="GO" id="GO:0016747">
    <property type="term" value="F:acyltransferase activity, transferring groups other than amino-acyl groups"/>
    <property type="evidence" value="ECO:0000318"/>
    <property type="project" value="GO_Central"/>
</dbReference>
<dbReference type="Gene3D" id="3.30.559.10">
    <property type="entry name" value="Chloramphenicol acetyltransferase-like domain"/>
    <property type="match status" value="2"/>
</dbReference>
<keyword evidence="5" id="KW-1185">Reference proteome</keyword>
<comment type="similarity">
    <text evidence="1">Belongs to the plant acyltransferase family.</text>
</comment>
<protein>
    <recommendedName>
        <fullName evidence="6">Agmatine coumaroyltransferase-2</fullName>
    </recommendedName>
</protein>
<dbReference type="OMA" id="NGSARMH"/>
<dbReference type="Gramene" id="TraesCS7B02G410100.1">
    <property type="protein sequence ID" value="TraesCS7B02G410100.1.cds1"/>
    <property type="gene ID" value="TraesCS7B02G410100"/>
</dbReference>
<dbReference type="GeneID" id="123161399"/>
<dbReference type="Gramene" id="TraesARI7B03G04050930.1">
    <property type="protein sequence ID" value="TraesARI7B03G04050930.1.CDS1"/>
    <property type="gene ID" value="TraesARI7B03G04050930"/>
</dbReference>
<evidence type="ECO:0008006" key="6">
    <source>
        <dbReference type="Google" id="ProtNLM"/>
    </source>
</evidence>